<dbReference type="PANTHER" id="PTHR30543">
    <property type="entry name" value="CHROMATE REDUCTASE"/>
    <property type="match status" value="1"/>
</dbReference>
<comment type="caution">
    <text evidence="2">The sequence shown here is derived from an EMBL/GenBank/DDBJ whole genome shotgun (WGS) entry which is preliminary data.</text>
</comment>
<dbReference type="PANTHER" id="PTHR30543:SF21">
    <property type="entry name" value="NAD(P)H-DEPENDENT FMN REDUCTASE LOT6"/>
    <property type="match status" value="1"/>
</dbReference>
<dbReference type="InterPro" id="IPR050712">
    <property type="entry name" value="NAD(P)H-dep_reductase"/>
</dbReference>
<dbReference type="InterPro" id="IPR005025">
    <property type="entry name" value="FMN_Rdtase-like_dom"/>
</dbReference>
<organism evidence="2 3">
    <name type="scientific">Amylibacter marinus</name>
    <dbReference type="NCBI Taxonomy" id="1475483"/>
    <lineage>
        <taxon>Bacteria</taxon>
        <taxon>Pseudomonadati</taxon>
        <taxon>Pseudomonadota</taxon>
        <taxon>Alphaproteobacteria</taxon>
        <taxon>Rhodobacterales</taxon>
        <taxon>Paracoccaceae</taxon>
        <taxon>Amylibacter</taxon>
    </lineage>
</organism>
<dbReference type="Pfam" id="PF03358">
    <property type="entry name" value="FMN_red"/>
    <property type="match status" value="1"/>
</dbReference>
<evidence type="ECO:0000313" key="3">
    <source>
        <dbReference type="Proteomes" id="UP001156694"/>
    </source>
</evidence>
<dbReference type="EMBL" id="BSNN01000005">
    <property type="protein sequence ID" value="GLQ35824.1"/>
    <property type="molecule type" value="Genomic_DNA"/>
</dbReference>
<feature type="domain" description="NADPH-dependent FMN reductase-like" evidence="1">
    <location>
        <begin position="1"/>
        <end position="138"/>
    </location>
</feature>
<evidence type="ECO:0000259" key="1">
    <source>
        <dbReference type="Pfam" id="PF03358"/>
    </source>
</evidence>
<accession>A0ABQ5VXF6</accession>
<dbReference type="Gene3D" id="3.40.50.360">
    <property type="match status" value="1"/>
</dbReference>
<name>A0ABQ5VXF6_9RHOB</name>
<keyword evidence="3" id="KW-1185">Reference proteome</keyword>
<sequence length="180" mass="19033">MKIVTLAASNSAQSINQMLVNHASDVFKTELNPEAEVVALRLSDYEMPIYGIDHEQAHGVPSPAVRFLEAIGDADALIFAFAEHNGNYTAAYKNVFDWASRLGKPVFQQKPMVALGTSPGPGGAQNVLNLALTSAPHFGADMRGSLSVPVFGEAFDPEAGVLVDADLAAALRDALRGLLA</sequence>
<dbReference type="SUPFAM" id="SSF52218">
    <property type="entry name" value="Flavoproteins"/>
    <property type="match status" value="1"/>
</dbReference>
<proteinExistence type="predicted"/>
<dbReference type="Proteomes" id="UP001156694">
    <property type="component" value="Unassembled WGS sequence"/>
</dbReference>
<dbReference type="RefSeq" id="WP_284378822.1">
    <property type="nucleotide sequence ID" value="NZ_BSNN01000005.1"/>
</dbReference>
<reference evidence="3" key="1">
    <citation type="journal article" date="2019" name="Int. J. Syst. Evol. Microbiol.">
        <title>The Global Catalogue of Microorganisms (GCM) 10K type strain sequencing project: providing services to taxonomists for standard genome sequencing and annotation.</title>
        <authorList>
            <consortium name="The Broad Institute Genomics Platform"/>
            <consortium name="The Broad Institute Genome Sequencing Center for Infectious Disease"/>
            <person name="Wu L."/>
            <person name="Ma J."/>
        </authorList>
    </citation>
    <scope>NUCLEOTIDE SEQUENCE [LARGE SCALE GENOMIC DNA]</scope>
    <source>
        <strain evidence="3">NBRC 110140</strain>
    </source>
</reference>
<gene>
    <name evidence="2" type="ORF">GCM10007939_21070</name>
</gene>
<dbReference type="InterPro" id="IPR029039">
    <property type="entry name" value="Flavoprotein-like_sf"/>
</dbReference>
<evidence type="ECO:0000313" key="2">
    <source>
        <dbReference type="EMBL" id="GLQ35824.1"/>
    </source>
</evidence>
<protein>
    <submittedName>
        <fullName evidence="2">FMN reductase</fullName>
    </submittedName>
</protein>